<dbReference type="Proteomes" id="UP001648503">
    <property type="component" value="Unassembled WGS sequence"/>
</dbReference>
<feature type="compositionally biased region" description="Low complexity" evidence="1">
    <location>
        <begin position="824"/>
        <end position="835"/>
    </location>
</feature>
<dbReference type="CDD" id="cd23767">
    <property type="entry name" value="IQCD"/>
    <property type="match status" value="1"/>
</dbReference>
<name>A0ABQ8F2P9_9FUNG</name>
<organism evidence="2 3">
    <name type="scientific">Batrachochytrium salamandrivorans</name>
    <dbReference type="NCBI Taxonomy" id="1357716"/>
    <lineage>
        <taxon>Eukaryota</taxon>
        <taxon>Fungi</taxon>
        <taxon>Fungi incertae sedis</taxon>
        <taxon>Chytridiomycota</taxon>
        <taxon>Chytridiomycota incertae sedis</taxon>
        <taxon>Chytridiomycetes</taxon>
        <taxon>Rhizophydiales</taxon>
        <taxon>Rhizophydiales incertae sedis</taxon>
        <taxon>Batrachochytrium</taxon>
    </lineage>
</organism>
<feature type="region of interest" description="Disordered" evidence="1">
    <location>
        <begin position="160"/>
        <end position="179"/>
    </location>
</feature>
<feature type="compositionally biased region" description="Polar residues" evidence="1">
    <location>
        <begin position="277"/>
        <end position="289"/>
    </location>
</feature>
<evidence type="ECO:0000313" key="2">
    <source>
        <dbReference type="EMBL" id="KAH6591033.1"/>
    </source>
</evidence>
<feature type="region of interest" description="Disordered" evidence="1">
    <location>
        <begin position="188"/>
        <end position="212"/>
    </location>
</feature>
<dbReference type="PROSITE" id="PS50096">
    <property type="entry name" value="IQ"/>
    <property type="match status" value="1"/>
</dbReference>
<feature type="region of interest" description="Disordered" evidence="1">
    <location>
        <begin position="268"/>
        <end position="289"/>
    </location>
</feature>
<sequence>MQSTVSLSQIHVGSEQHWALRKTVVLVMYEKTAAKIAPKAMKVSEGATRLSCQTPHIQTAVPNAVWGFDPLELLARTVFPNHDHEKLLRVSKAARMASESQSPFYSNYDTYPYLRLAVKNLPLDLLNDVKPYRISQSNHNPIHNTTNLQNSAGIDKQSKNTHFEIPSSGGRQTPSSWSVSGTIGICHNSEGSTNVKTVKSTPEWSRQMGLSPSPPPIVKKVYLMENLPSQDKCCKLPNDSQMLKSLVVTNGSRHGNKVSPVRIDGVPQNLHQHHRPTSAQSGGVRPTSRSSVQQMTPVIVSELSPTQQLNIVQLARSAAALIIQSCYRGWSIRRKYLLVAHARLSIISHSEATKELQDLPGVDDFTEQEMLWARYLRYCSYFDKRQIIHPEYSQFCAAYIQSIWRRFVVRRAWCEVRTMIDRRKINRATLEAHIRRIRYARKPRAGDPAYEISAIKIQRIWRRYYNIRIYSFYRDLIKYSEHGDPKQLLKFINPKEAQYVEDGVGAHIRFRLGGHTFPPVIYYKVFVHQSIIDMNAFSPRNYTEEKTKQLLPRQRFNKAYTLTAPCESDTWYHRFENNEWRPVSETTWGNNCMHLHSVIIASPVKRPFHHVKTVRHQDILRRRKERKMNWMRHMYHQGVQILHPVANKNECNKSSMAHALDPDLLHPTDLNARVETSTKIPTSPHTINTYMGIDHLHNLGDLNDEVDIDRIVNELDCEHPDFLIKWTRALDFESYQENWTMLATTQARRKRVSSNSALKAHVYQESLSMPFIDQPQQEMPSHVLTQEEIPHIHFGDSIDRKRPTNKTSKFQPLPPLPSRETQRQRPGSGSSQGSDRSVKDMLLSDHDILKEF</sequence>
<accession>A0ABQ8F2P9</accession>
<keyword evidence="3" id="KW-1185">Reference proteome</keyword>
<feature type="region of interest" description="Disordered" evidence="1">
    <location>
        <begin position="794"/>
        <end position="852"/>
    </location>
</feature>
<feature type="compositionally biased region" description="Basic and acidic residues" evidence="1">
    <location>
        <begin position="836"/>
        <end position="852"/>
    </location>
</feature>
<dbReference type="PANTHER" id="PTHR33504:SF2">
    <property type="entry name" value="PROTEIN MFI"/>
    <property type="match status" value="1"/>
</dbReference>
<comment type="caution">
    <text evidence="2">The sequence shown here is derived from an EMBL/GenBank/DDBJ whole genome shotgun (WGS) entry which is preliminary data.</text>
</comment>
<feature type="compositionally biased region" description="Polar residues" evidence="1">
    <location>
        <begin position="189"/>
        <end position="210"/>
    </location>
</feature>
<evidence type="ECO:0000256" key="1">
    <source>
        <dbReference type="SAM" id="MobiDB-lite"/>
    </source>
</evidence>
<dbReference type="PANTHER" id="PTHR33504">
    <property type="entry name" value="NADH DEHYDROGENASE (UBIQUINONE) 1 BETA SUBCOMPLEX, 4"/>
    <property type="match status" value="1"/>
</dbReference>
<protein>
    <submittedName>
        <fullName evidence="2">Uncharacterized protein</fullName>
    </submittedName>
</protein>
<dbReference type="EMBL" id="JAFCIX010000418">
    <property type="protein sequence ID" value="KAH6591033.1"/>
    <property type="molecule type" value="Genomic_DNA"/>
</dbReference>
<gene>
    <name evidence="2" type="ORF">BASA50_009034</name>
</gene>
<dbReference type="InterPro" id="IPR000048">
    <property type="entry name" value="IQ_motif_EF-hand-BS"/>
</dbReference>
<feature type="compositionally biased region" description="Polar residues" evidence="1">
    <location>
        <begin position="169"/>
        <end position="179"/>
    </location>
</feature>
<proteinExistence type="predicted"/>
<dbReference type="Pfam" id="PF00612">
    <property type="entry name" value="IQ"/>
    <property type="match status" value="2"/>
</dbReference>
<evidence type="ECO:0000313" key="3">
    <source>
        <dbReference type="Proteomes" id="UP001648503"/>
    </source>
</evidence>
<dbReference type="SMART" id="SM00015">
    <property type="entry name" value="IQ"/>
    <property type="match status" value="3"/>
</dbReference>
<dbReference type="Gene3D" id="1.20.5.190">
    <property type="match status" value="1"/>
</dbReference>
<reference evidence="2 3" key="1">
    <citation type="submission" date="2021-02" db="EMBL/GenBank/DDBJ databases">
        <title>Variation within the Batrachochytrium salamandrivorans European outbreak.</title>
        <authorList>
            <person name="Kelly M."/>
            <person name="Pasmans F."/>
            <person name="Shea T.P."/>
            <person name="Munoz J.F."/>
            <person name="Carranza S."/>
            <person name="Cuomo C.A."/>
            <person name="Martel A."/>
        </authorList>
    </citation>
    <scope>NUCLEOTIDE SEQUENCE [LARGE SCALE GENOMIC DNA]</scope>
    <source>
        <strain evidence="2 3">AMFP18/2</strain>
    </source>
</reference>